<geneLocation type="plasmid" evidence="1 2">
    <name>pSkuCCBAU71714b</name>
</geneLocation>
<keyword evidence="1" id="KW-0614">Plasmid</keyword>
<name>A0ABY8T2J5_9HYPH</name>
<keyword evidence="2" id="KW-1185">Reference proteome</keyword>
<dbReference type="RefSeq" id="WP_268812520.1">
    <property type="nucleotide sequence ID" value="NZ_CP140300.1"/>
</dbReference>
<organism evidence="1 2">
    <name type="scientific">Sinorhizobium kummerowiae</name>
    <dbReference type="NCBI Taxonomy" id="158892"/>
    <lineage>
        <taxon>Bacteria</taxon>
        <taxon>Pseudomonadati</taxon>
        <taxon>Pseudomonadota</taxon>
        <taxon>Alphaproteobacteria</taxon>
        <taxon>Hyphomicrobiales</taxon>
        <taxon>Rhizobiaceae</taxon>
        <taxon>Sinorhizobium/Ensifer group</taxon>
        <taxon>Sinorhizobium</taxon>
    </lineage>
</organism>
<reference evidence="1 2" key="1">
    <citation type="submission" date="2023-03" db="EMBL/GenBank/DDBJ databases">
        <authorList>
            <person name="Menendez E."/>
            <person name="Kaur S."/>
            <person name="Flores-Felix J.D."/>
            <person name="diCenzo G.C."/>
            <person name="Peix A."/>
            <person name="Velazquez E."/>
        </authorList>
    </citation>
    <scope>NUCLEOTIDE SEQUENCE [LARGE SCALE GENOMIC DNA]</scope>
    <source>
        <strain evidence="1 2">CCBAU 71714</strain>
        <plasmid evidence="1 2">pSkuCCBAU71714b</plasmid>
    </source>
</reference>
<evidence type="ECO:0000313" key="2">
    <source>
        <dbReference type="Proteomes" id="UP001233264"/>
    </source>
</evidence>
<dbReference type="InterPro" id="IPR045709">
    <property type="entry name" value="DUF6065"/>
</dbReference>
<proteinExistence type="predicted"/>
<dbReference type="Proteomes" id="UP001233264">
    <property type="component" value="Plasmid pSkuCCBAU71714b"/>
</dbReference>
<protein>
    <submittedName>
        <fullName evidence="1">DUF6065 family protein</fullName>
    </submittedName>
</protein>
<gene>
    <name evidence="1" type="ORF">PZL22_000648</name>
</gene>
<evidence type="ECO:0000313" key="1">
    <source>
        <dbReference type="EMBL" id="WHS92030.1"/>
    </source>
</evidence>
<sequence>MVALHIRHELAVHPGRALGARFEAGEPICHIFPVSRGGLEAVTPEMRKLSEDPELEGEYKAWSDSRNSFNKGLNDPNSDAVREKWQKLYFRGVCRSGRNGPEDHRSRLKLKPFG</sequence>
<dbReference type="EMBL" id="CP120364">
    <property type="protein sequence ID" value="WHS92030.1"/>
    <property type="molecule type" value="Genomic_DNA"/>
</dbReference>
<dbReference type="Pfam" id="PF19541">
    <property type="entry name" value="DUF6065"/>
    <property type="match status" value="1"/>
</dbReference>
<accession>A0ABY8T2J5</accession>